<sequence length="623" mass="69547">MLFPVTIAMMLPMMVSACTTIAIGHRAMRDGRTVVTHTADCYNCDFRLAHVARQDNLIRKYKPHYPLEVSERAAVWSPDNLEYSSLDVDIWPPGNSAVAKEQKKAWTSDEWQSEWIAGELDVGGDFESLESLYGIANNHGLTMGESTCEAHFVGRPVRECPTCEGPLFDVAALSKLVMRKCATARCAISTIGEIAEEYGYYGAEATPPEAGEALTIADGKETWMFHILPDDTGLSAIWAAQQIPDDHVGVCANSFVIREQGNLSSNAVAIAERNGITAYRNGLLDFAKTFGPRPNTLFPYSVHRVWRVMSLTAPKAIERHLRHRKADYLGSELPFSVRAERQLSLLDILNIQRDHYEGTPFDLTKGLAAGPWGDPTRFDGAARAGPTTEDEIRPELPSHDELNSGRFERAISMFRTSYSVASQSSGNKTISWFAPGAPHASLYTPVVVAAVPTPLGRGSLFQVSNDSMWWAVTKVANWMRANIFKLASEDVKQAQQIEAELYARVEPYWHGELDKDEWHAYVGPYVLDAWRSLFDKLVAKYRDGYVLAASYTVPDVRRVFYPDSWLKKVGYYLPVNPAKYYVLKEDKQPQHPPQHHATFIPALLLGLVLGFLLARCVKPSRTT</sequence>
<dbReference type="EMBL" id="JAQMWT010000242">
    <property type="protein sequence ID" value="KAJ8606908.1"/>
    <property type="molecule type" value="Genomic_DNA"/>
</dbReference>
<keyword evidence="6" id="KW-1185">Reference proteome</keyword>
<proteinExistence type="inferred from homology"/>
<feature type="signal peptide" evidence="4">
    <location>
        <begin position="1"/>
        <end position="17"/>
    </location>
</feature>
<dbReference type="AlphaFoldDB" id="A0AAD7UHV1"/>
<feature type="compositionally biased region" description="Basic and acidic residues" evidence="2">
    <location>
        <begin position="390"/>
        <end position="400"/>
    </location>
</feature>
<accession>A0AAD7UHV1</accession>
<keyword evidence="3" id="KW-1133">Transmembrane helix</keyword>
<organism evidence="5 6">
    <name type="scientific">Chrysophaeum taylorii</name>
    <dbReference type="NCBI Taxonomy" id="2483200"/>
    <lineage>
        <taxon>Eukaryota</taxon>
        <taxon>Sar</taxon>
        <taxon>Stramenopiles</taxon>
        <taxon>Ochrophyta</taxon>
        <taxon>Pelagophyceae</taxon>
        <taxon>Pelagomonadales</taxon>
        <taxon>Pelagomonadaceae</taxon>
        <taxon>Chrysophaeum</taxon>
    </lineage>
</organism>
<keyword evidence="3" id="KW-0812">Transmembrane</keyword>
<dbReference type="GO" id="GO:0016805">
    <property type="term" value="F:dipeptidase activity"/>
    <property type="evidence" value="ECO:0007669"/>
    <property type="project" value="InterPro"/>
</dbReference>
<dbReference type="Pfam" id="PF03577">
    <property type="entry name" value="Peptidase_C69"/>
    <property type="match status" value="1"/>
</dbReference>
<comment type="caution">
    <text evidence="5">The sequence shown here is derived from an EMBL/GenBank/DDBJ whole genome shotgun (WGS) entry which is preliminary data.</text>
</comment>
<evidence type="ECO:0000313" key="5">
    <source>
        <dbReference type="EMBL" id="KAJ8606908.1"/>
    </source>
</evidence>
<protein>
    <recommendedName>
        <fullName evidence="7">Dipeptidase</fullName>
    </recommendedName>
</protein>
<evidence type="ECO:0000313" key="6">
    <source>
        <dbReference type="Proteomes" id="UP001230188"/>
    </source>
</evidence>
<dbReference type="GO" id="GO:0070004">
    <property type="term" value="F:cysteine-type exopeptidase activity"/>
    <property type="evidence" value="ECO:0007669"/>
    <property type="project" value="InterPro"/>
</dbReference>
<gene>
    <name evidence="5" type="ORF">CTAYLR_008927</name>
</gene>
<keyword evidence="3" id="KW-0472">Membrane</keyword>
<dbReference type="Proteomes" id="UP001230188">
    <property type="component" value="Unassembled WGS sequence"/>
</dbReference>
<evidence type="ECO:0000256" key="1">
    <source>
        <dbReference type="ARBA" id="ARBA00005705"/>
    </source>
</evidence>
<comment type="similarity">
    <text evidence="1">Belongs to the peptidase C69 family. Secernin subfamily.</text>
</comment>
<dbReference type="PANTHER" id="PTHR12994:SF17">
    <property type="entry name" value="LD30995P"/>
    <property type="match status" value="1"/>
</dbReference>
<feature type="chain" id="PRO_5042198825" description="Dipeptidase" evidence="4">
    <location>
        <begin position="18"/>
        <end position="623"/>
    </location>
</feature>
<dbReference type="PANTHER" id="PTHR12994">
    <property type="entry name" value="SECERNIN"/>
    <property type="match status" value="1"/>
</dbReference>
<feature type="transmembrane region" description="Helical" evidence="3">
    <location>
        <begin position="599"/>
        <end position="617"/>
    </location>
</feature>
<dbReference type="InterPro" id="IPR005322">
    <property type="entry name" value="Peptidase_C69"/>
</dbReference>
<name>A0AAD7UHV1_9STRA</name>
<reference evidence="5" key="1">
    <citation type="submission" date="2023-01" db="EMBL/GenBank/DDBJ databases">
        <title>Metagenome sequencing of chrysophaentin producing Chrysophaeum taylorii.</title>
        <authorList>
            <person name="Davison J."/>
            <person name="Bewley C."/>
        </authorList>
    </citation>
    <scope>NUCLEOTIDE SEQUENCE</scope>
    <source>
        <strain evidence="5">NIES-1699</strain>
    </source>
</reference>
<keyword evidence="4" id="KW-0732">Signal</keyword>
<feature type="region of interest" description="Disordered" evidence="2">
    <location>
        <begin position="377"/>
        <end position="400"/>
    </location>
</feature>
<evidence type="ECO:0000256" key="3">
    <source>
        <dbReference type="SAM" id="Phobius"/>
    </source>
</evidence>
<evidence type="ECO:0008006" key="7">
    <source>
        <dbReference type="Google" id="ProtNLM"/>
    </source>
</evidence>
<dbReference type="GO" id="GO:0006508">
    <property type="term" value="P:proteolysis"/>
    <property type="evidence" value="ECO:0007669"/>
    <property type="project" value="InterPro"/>
</dbReference>
<evidence type="ECO:0000256" key="2">
    <source>
        <dbReference type="SAM" id="MobiDB-lite"/>
    </source>
</evidence>
<evidence type="ECO:0000256" key="4">
    <source>
        <dbReference type="SAM" id="SignalP"/>
    </source>
</evidence>